<keyword evidence="4" id="KW-0489">Methyltransferase</keyword>
<dbReference type="Proteomes" id="UP000260351">
    <property type="component" value="Unassembled WGS sequence"/>
</dbReference>
<dbReference type="GO" id="GO:0008168">
    <property type="term" value="F:methyltransferase activity"/>
    <property type="evidence" value="ECO:0007669"/>
    <property type="project" value="UniProtKB-KW"/>
</dbReference>
<dbReference type="InterPro" id="IPR029063">
    <property type="entry name" value="SAM-dependent_MTases_sf"/>
</dbReference>
<proteinExistence type="inferred from homology"/>
<dbReference type="InterPro" id="IPR022749">
    <property type="entry name" value="D12N6_MeTrfase_N"/>
</dbReference>
<gene>
    <name evidence="4" type="ORF">DZC52_11495</name>
</gene>
<dbReference type="Pfam" id="PF12161">
    <property type="entry name" value="HsdM_N"/>
    <property type="match status" value="1"/>
</dbReference>
<evidence type="ECO:0000259" key="3">
    <source>
        <dbReference type="Pfam" id="PF12161"/>
    </source>
</evidence>
<dbReference type="AlphaFoldDB" id="A0A3E1K6X8"/>
<evidence type="ECO:0000313" key="4">
    <source>
        <dbReference type="EMBL" id="RFF29780.1"/>
    </source>
</evidence>
<evidence type="ECO:0000256" key="2">
    <source>
        <dbReference type="ARBA" id="ARBA00022747"/>
    </source>
</evidence>
<reference evidence="4 5" key="1">
    <citation type="submission" date="2018-08" db="EMBL/GenBank/DDBJ databases">
        <title>Wenzhouxiangella salilacus sp. nov., a novel bacterium isolated from a saline lake in Xinjiang Province, China.</title>
        <authorList>
            <person name="Han S."/>
        </authorList>
    </citation>
    <scope>NUCLEOTIDE SEQUENCE [LARGE SCALE GENOMIC DNA]</scope>
    <source>
        <strain evidence="4 5">XDB06</strain>
    </source>
</reference>
<accession>A0A3E1K6X8</accession>
<name>A0A3E1K6X8_9GAMM</name>
<keyword evidence="2" id="KW-0680">Restriction system</keyword>
<dbReference type="OrthoDB" id="9784823at2"/>
<dbReference type="GO" id="GO:0032259">
    <property type="term" value="P:methylation"/>
    <property type="evidence" value="ECO:0007669"/>
    <property type="project" value="UniProtKB-KW"/>
</dbReference>
<comment type="caution">
    <text evidence="4">The sequence shown here is derived from an EMBL/GenBank/DDBJ whole genome shotgun (WGS) entry which is preliminary data.</text>
</comment>
<dbReference type="SUPFAM" id="SSF53335">
    <property type="entry name" value="S-adenosyl-L-methionine-dependent methyltransferases"/>
    <property type="match status" value="1"/>
</dbReference>
<keyword evidence="5" id="KW-1185">Reference proteome</keyword>
<dbReference type="EMBL" id="QUZK01000042">
    <property type="protein sequence ID" value="RFF29780.1"/>
    <property type="molecule type" value="Genomic_DNA"/>
</dbReference>
<organism evidence="4 5">
    <name type="scientific">Wenzhouxiangella sediminis</name>
    <dbReference type="NCBI Taxonomy" id="1792836"/>
    <lineage>
        <taxon>Bacteria</taxon>
        <taxon>Pseudomonadati</taxon>
        <taxon>Pseudomonadota</taxon>
        <taxon>Gammaproteobacteria</taxon>
        <taxon>Chromatiales</taxon>
        <taxon>Wenzhouxiangellaceae</taxon>
        <taxon>Wenzhouxiangella</taxon>
    </lineage>
</organism>
<dbReference type="GO" id="GO:0009307">
    <property type="term" value="P:DNA restriction-modification system"/>
    <property type="evidence" value="ECO:0007669"/>
    <property type="project" value="UniProtKB-KW"/>
</dbReference>
<keyword evidence="4" id="KW-0808">Transferase</keyword>
<protein>
    <submittedName>
        <fullName evidence="4">N-6 DNA methylase</fullName>
    </submittedName>
</protein>
<evidence type="ECO:0000313" key="5">
    <source>
        <dbReference type="Proteomes" id="UP000260351"/>
    </source>
</evidence>
<evidence type="ECO:0000256" key="1">
    <source>
        <dbReference type="ARBA" id="ARBA00006594"/>
    </source>
</evidence>
<comment type="similarity">
    <text evidence="1">Belongs to the N(4)/N(6)-methyltransferase family.</text>
</comment>
<sequence length="133" mass="15351">MITGEIKSKVDKIWDTMWAGGISNPLSVVEQLTYLLFIKRLDEIEKREENKARRTGKYSRERLFGEDQQLLRWSHFREMAPERLFEVVRDEVFPFMKSPGSGSATPTGKYCTTRWPDCPASNPTTISNRACST</sequence>
<dbReference type="InterPro" id="IPR038333">
    <property type="entry name" value="T1MK-like_N_sf"/>
</dbReference>
<feature type="domain" description="N6 adenine-specific DNA methyltransferase N-terminal" evidence="3">
    <location>
        <begin position="6"/>
        <end position="99"/>
    </location>
</feature>
<dbReference type="RefSeq" id="WP_116651364.1">
    <property type="nucleotide sequence ID" value="NZ_QUZK01000042.1"/>
</dbReference>
<dbReference type="Gene3D" id="1.20.1260.30">
    <property type="match status" value="1"/>
</dbReference>